<proteinExistence type="predicted"/>
<sequence length="156" mass="17666">MSSSELQNWQDQLQWEQYEIQTATVLLYRNYNLCLAIVFPTLGIGPTDTPNLFTGASEVILSSAVAFGIPELIVQSILILVIIGTVIRHRKTWTWFGKRSLATIIMVSSRLLLNIRSGAKTDCPANLSSMYMYRSSLLFNKDNNPEDIEEQHPDEE</sequence>
<dbReference type="Proteomes" id="UP001050691">
    <property type="component" value="Unassembled WGS sequence"/>
</dbReference>
<keyword evidence="1" id="KW-0812">Transmembrane</keyword>
<dbReference type="AlphaFoldDB" id="A0AAV5ANW1"/>
<evidence type="ECO:0000256" key="1">
    <source>
        <dbReference type="SAM" id="Phobius"/>
    </source>
</evidence>
<keyword evidence="3" id="KW-1185">Reference proteome</keyword>
<reference evidence="2" key="1">
    <citation type="submission" date="2021-10" db="EMBL/GenBank/DDBJ databases">
        <title>De novo Genome Assembly of Clathrus columnatus (Basidiomycota, Fungi) Using Illumina and Nanopore Sequence Data.</title>
        <authorList>
            <person name="Ogiso-Tanaka E."/>
            <person name="Itagaki H."/>
            <person name="Hosoya T."/>
            <person name="Hosaka K."/>
        </authorList>
    </citation>
    <scope>NUCLEOTIDE SEQUENCE</scope>
    <source>
        <strain evidence="2">MO-923</strain>
    </source>
</reference>
<dbReference type="EMBL" id="BPWL01000011">
    <property type="protein sequence ID" value="GJJ15487.1"/>
    <property type="molecule type" value="Genomic_DNA"/>
</dbReference>
<feature type="transmembrane region" description="Helical" evidence="1">
    <location>
        <begin position="59"/>
        <end position="83"/>
    </location>
</feature>
<gene>
    <name evidence="2" type="ORF">Clacol_009765</name>
</gene>
<evidence type="ECO:0000313" key="2">
    <source>
        <dbReference type="EMBL" id="GJJ15487.1"/>
    </source>
</evidence>
<accession>A0AAV5ANW1</accession>
<protein>
    <submittedName>
        <fullName evidence="2">Uncharacterized protein</fullName>
    </submittedName>
</protein>
<keyword evidence="1" id="KW-0472">Membrane</keyword>
<name>A0AAV5ANW1_9AGAM</name>
<evidence type="ECO:0000313" key="3">
    <source>
        <dbReference type="Proteomes" id="UP001050691"/>
    </source>
</evidence>
<keyword evidence="1" id="KW-1133">Transmembrane helix</keyword>
<organism evidence="2 3">
    <name type="scientific">Clathrus columnatus</name>
    <dbReference type="NCBI Taxonomy" id="1419009"/>
    <lineage>
        <taxon>Eukaryota</taxon>
        <taxon>Fungi</taxon>
        <taxon>Dikarya</taxon>
        <taxon>Basidiomycota</taxon>
        <taxon>Agaricomycotina</taxon>
        <taxon>Agaricomycetes</taxon>
        <taxon>Phallomycetidae</taxon>
        <taxon>Phallales</taxon>
        <taxon>Clathraceae</taxon>
        <taxon>Clathrus</taxon>
    </lineage>
</organism>
<comment type="caution">
    <text evidence="2">The sequence shown here is derived from an EMBL/GenBank/DDBJ whole genome shotgun (WGS) entry which is preliminary data.</text>
</comment>